<sequence>MVDTKLQFDWIGETPTKWGKMKIKYVVELRNQKVTEEQEILTYIGLENIESKTGKYLKNSTVEEQIIEGTSIKFYQGDILFGKLRPYLAKCIVANFDGKGTTELLVLKARQEKLVNQYLKYIMLSNEFIDLVNSSTYGAKMPRANWEFIGNQIIPIPNLETQRKIVNFLENKTTEIDTLIDDKEKLIKLLEEKRQAIITEAVTKGLNSDVKFKDSGVEWIGKIPEHWETIKAKHIFEERSIKGFPNETLLSVVKGKGVLPRNKLDFRVVMAFKDLQNFKLVRKNEFVIHLRSFQSGFELSKLNGIVSPAYTTFKAKGEDAIPGYYKYVFYTPYFIQYIGSTTQSLRDGKPISYENFSSMLIMFPPIEEQKTIAKYLDVKLLQIDELKVELITQINKLKEYRQSLIYEAVTGKIDVREYKKVLS</sequence>
<keyword evidence="8" id="KW-1185">Reference proteome</keyword>
<keyword evidence="5" id="KW-0175">Coiled coil</keyword>
<dbReference type="AlphaFoldDB" id="W4R0G0"/>
<evidence type="ECO:0000313" key="8">
    <source>
        <dbReference type="Proteomes" id="UP000018896"/>
    </source>
</evidence>
<dbReference type="SUPFAM" id="SSF116734">
    <property type="entry name" value="DNA methylase specificity domain"/>
    <property type="match status" value="2"/>
</dbReference>
<dbReference type="Gene3D" id="3.90.220.20">
    <property type="entry name" value="DNA methylase specificity domains"/>
    <property type="match status" value="2"/>
</dbReference>
<dbReference type="Pfam" id="PF01420">
    <property type="entry name" value="Methylase_S"/>
    <property type="match status" value="1"/>
</dbReference>
<dbReference type="PANTHER" id="PTHR43140:SF1">
    <property type="entry name" value="TYPE I RESTRICTION ENZYME ECOKI SPECIFICITY SUBUNIT"/>
    <property type="match status" value="1"/>
</dbReference>
<evidence type="ECO:0000256" key="1">
    <source>
        <dbReference type="ARBA" id="ARBA00010923"/>
    </source>
</evidence>
<dbReference type="OrthoDB" id="9795776at2"/>
<evidence type="ECO:0000256" key="5">
    <source>
        <dbReference type="SAM" id="Coils"/>
    </source>
</evidence>
<feature type="coiled-coil region" evidence="5">
    <location>
        <begin position="169"/>
        <end position="200"/>
    </location>
</feature>
<keyword evidence="2" id="KW-0680">Restriction system</keyword>
<dbReference type="GO" id="GO:0003677">
    <property type="term" value="F:DNA binding"/>
    <property type="evidence" value="ECO:0007669"/>
    <property type="project" value="UniProtKB-KW"/>
</dbReference>
<accession>W4R0G0</accession>
<proteinExistence type="inferred from homology"/>
<organism evidence="7 8">
    <name type="scientific">Halalkalibacter akibai (strain ATCC 43226 / DSM 21942 / CIP 109018 / JCM 9157 / 1139)</name>
    <name type="common">Bacillus akibai</name>
    <dbReference type="NCBI Taxonomy" id="1236973"/>
    <lineage>
        <taxon>Bacteria</taxon>
        <taxon>Bacillati</taxon>
        <taxon>Bacillota</taxon>
        <taxon>Bacilli</taxon>
        <taxon>Bacillales</taxon>
        <taxon>Bacillaceae</taxon>
        <taxon>Halalkalibacter</taxon>
    </lineage>
</organism>
<name>W4R0G0_HALA3</name>
<dbReference type="InterPro" id="IPR051212">
    <property type="entry name" value="Type-I_RE_S_subunit"/>
</dbReference>
<protein>
    <submittedName>
        <fullName evidence="7">Type I restriction-modification system</fullName>
    </submittedName>
</protein>
<evidence type="ECO:0000259" key="6">
    <source>
        <dbReference type="Pfam" id="PF01420"/>
    </source>
</evidence>
<evidence type="ECO:0000313" key="7">
    <source>
        <dbReference type="EMBL" id="GAE37393.1"/>
    </source>
</evidence>
<dbReference type="Gene3D" id="1.10.287.1120">
    <property type="entry name" value="Bipartite methylase S protein"/>
    <property type="match status" value="1"/>
</dbReference>
<gene>
    <name evidence="7" type="ORF">JCM9157_4670</name>
</gene>
<dbReference type="InterPro" id="IPR044946">
    <property type="entry name" value="Restrct_endonuc_typeI_TRD_sf"/>
</dbReference>
<comment type="subunit">
    <text evidence="4">The methyltransferase is composed of M and S polypeptides.</text>
</comment>
<dbReference type="PANTHER" id="PTHR43140">
    <property type="entry name" value="TYPE-1 RESTRICTION ENZYME ECOKI SPECIFICITY PROTEIN"/>
    <property type="match status" value="1"/>
</dbReference>
<evidence type="ECO:0000256" key="3">
    <source>
        <dbReference type="ARBA" id="ARBA00023125"/>
    </source>
</evidence>
<dbReference type="EMBL" id="BAUV01000070">
    <property type="protein sequence ID" value="GAE37393.1"/>
    <property type="molecule type" value="Genomic_DNA"/>
</dbReference>
<dbReference type="InterPro" id="IPR000055">
    <property type="entry name" value="Restrct_endonuc_typeI_TRD"/>
</dbReference>
<dbReference type="GO" id="GO:0009307">
    <property type="term" value="P:DNA restriction-modification system"/>
    <property type="evidence" value="ECO:0007669"/>
    <property type="project" value="UniProtKB-KW"/>
</dbReference>
<comment type="similarity">
    <text evidence="1">Belongs to the type-I restriction system S methylase family.</text>
</comment>
<dbReference type="STRING" id="1236973.JCM9157_4670"/>
<dbReference type="eggNOG" id="COG0732">
    <property type="taxonomic scope" value="Bacteria"/>
</dbReference>
<dbReference type="RefSeq" id="WP_052013303.1">
    <property type="nucleotide sequence ID" value="NZ_BAUV01000070.1"/>
</dbReference>
<reference evidence="7 8" key="1">
    <citation type="journal article" date="2014" name="Genome Announc.">
        <title>Draft Genome Sequences of Three Alkaliphilic Bacillus Strains, Bacillus wakoensis JCM 9140T, Bacillus akibai JCM 9157T, and Bacillus hemicellulosilyticus JCM 9152T.</title>
        <authorList>
            <person name="Yuki M."/>
            <person name="Oshima K."/>
            <person name="Suda W."/>
            <person name="Oshida Y."/>
            <person name="Kitamura K."/>
            <person name="Iida T."/>
            <person name="Hattori M."/>
            <person name="Ohkuma M."/>
        </authorList>
    </citation>
    <scope>NUCLEOTIDE SEQUENCE [LARGE SCALE GENOMIC DNA]</scope>
    <source>
        <strain evidence="7 8">JCM 9157</strain>
    </source>
</reference>
<dbReference type="REBASE" id="80351">
    <property type="entry name" value="S.Bak9157ORF4667P"/>
</dbReference>
<evidence type="ECO:0000256" key="2">
    <source>
        <dbReference type="ARBA" id="ARBA00022747"/>
    </source>
</evidence>
<keyword evidence="3" id="KW-0238">DNA-binding</keyword>
<evidence type="ECO:0000256" key="4">
    <source>
        <dbReference type="ARBA" id="ARBA00038652"/>
    </source>
</evidence>
<feature type="domain" description="Type I restriction modification DNA specificity" evidence="6">
    <location>
        <begin position="15"/>
        <end position="178"/>
    </location>
</feature>
<dbReference type="Proteomes" id="UP000018896">
    <property type="component" value="Unassembled WGS sequence"/>
</dbReference>
<comment type="caution">
    <text evidence="7">The sequence shown here is derived from an EMBL/GenBank/DDBJ whole genome shotgun (WGS) entry which is preliminary data.</text>
</comment>